<keyword evidence="15" id="KW-1185">Reference proteome</keyword>
<keyword evidence="3 8" id="KW-0812">Transmembrane</keyword>
<feature type="transmembrane region" description="Helical" evidence="8">
    <location>
        <begin position="115"/>
        <end position="136"/>
    </location>
</feature>
<feature type="transmembrane region" description="Helical" evidence="8">
    <location>
        <begin position="6"/>
        <end position="27"/>
    </location>
</feature>
<protein>
    <submittedName>
        <fullName evidence="10">Lycopene cyclase domain-containing protein</fullName>
    </submittedName>
</protein>
<feature type="domain" description="Lycopene cyclase" evidence="9">
    <location>
        <begin position="147"/>
        <end position="228"/>
    </location>
</feature>
<dbReference type="EMBL" id="QKKZ01000001">
    <property type="protein sequence ID" value="KAB7516405.1"/>
    <property type="molecule type" value="Genomic_DNA"/>
</dbReference>
<dbReference type="EMBL" id="QJOW01000003">
    <property type="protein sequence ID" value="KAB7515353.1"/>
    <property type="molecule type" value="Genomic_DNA"/>
</dbReference>
<sequence length="247" mass="27215">MAVPSYLGFHVVFLAPFLFILLLSVWVRRLRLPRAQVQWAGIVILAAIALTYTIPWEILLIGKGVWSYGEGVVLARFVNIPVEELLFILVQPFITALWLYQFVETTDRPLSVSLANRLMGALAGVAISAVGIWLYLAGGQTTYLGALLGWAGPVLAIQWAFGWPYLYEHVKTVGIGVGLPTVYLCAADMVAITLGIWELSPTYTTGVTLAGLPVEEALFFFFTNLFVVQGLILWLWVTDRLGIDTAP</sequence>
<dbReference type="InterPro" id="IPR017825">
    <property type="entry name" value="Lycopene_cyclase_dom"/>
</dbReference>
<evidence type="ECO:0000313" key="10">
    <source>
        <dbReference type="EMBL" id="KAB7515353.1"/>
    </source>
</evidence>
<dbReference type="GO" id="GO:0016020">
    <property type="term" value="C:membrane"/>
    <property type="evidence" value="ECO:0007669"/>
    <property type="project" value="UniProtKB-SubCell"/>
</dbReference>
<gene>
    <name evidence="11" type="ORF">DM867_04625</name>
    <name evidence="10" type="ORF">DMP03_09010</name>
    <name evidence="12" type="ORF">DP108_08495</name>
</gene>
<evidence type="ECO:0000313" key="12">
    <source>
        <dbReference type="EMBL" id="KAB7517606.1"/>
    </source>
</evidence>
<evidence type="ECO:0000259" key="9">
    <source>
        <dbReference type="Pfam" id="PF18916"/>
    </source>
</evidence>
<feature type="transmembrane region" description="Helical" evidence="8">
    <location>
        <begin position="173"/>
        <end position="197"/>
    </location>
</feature>
<evidence type="ECO:0000256" key="3">
    <source>
        <dbReference type="ARBA" id="ARBA00022692"/>
    </source>
</evidence>
<comment type="pathway">
    <text evidence="2">Carotenoid biosynthesis.</text>
</comment>
<evidence type="ECO:0000313" key="14">
    <source>
        <dbReference type="Proteomes" id="UP000326302"/>
    </source>
</evidence>
<feature type="transmembrane region" description="Helical" evidence="8">
    <location>
        <begin position="85"/>
        <end position="103"/>
    </location>
</feature>
<dbReference type="OrthoDB" id="241129at2157"/>
<dbReference type="GO" id="GO:0045436">
    <property type="term" value="F:lycopene beta cyclase activity"/>
    <property type="evidence" value="ECO:0007669"/>
    <property type="project" value="UniProtKB-ARBA"/>
</dbReference>
<evidence type="ECO:0000256" key="8">
    <source>
        <dbReference type="SAM" id="Phobius"/>
    </source>
</evidence>
<accession>A0A5N5U9Q5</accession>
<feature type="transmembrane region" description="Helical" evidence="8">
    <location>
        <begin position="142"/>
        <end position="161"/>
    </location>
</feature>
<evidence type="ECO:0000256" key="6">
    <source>
        <dbReference type="ARBA" id="ARBA00023136"/>
    </source>
</evidence>
<dbReference type="NCBIfam" id="TIGR03462">
    <property type="entry name" value="CarR_dom_SF"/>
    <property type="match status" value="2"/>
</dbReference>
<keyword evidence="4" id="KW-0125">Carotenoid biosynthesis</keyword>
<evidence type="ECO:0000313" key="15">
    <source>
        <dbReference type="Proteomes" id="UP000326865"/>
    </source>
</evidence>
<accession>A0A5N5UCJ5</accession>
<feature type="transmembrane region" description="Helical" evidence="8">
    <location>
        <begin position="39"/>
        <end position="65"/>
    </location>
</feature>
<evidence type="ECO:0000313" key="11">
    <source>
        <dbReference type="EMBL" id="KAB7516405.1"/>
    </source>
</evidence>
<dbReference type="Pfam" id="PF18916">
    <property type="entry name" value="Lycopene_cyc"/>
    <property type="match status" value="2"/>
</dbReference>
<feature type="domain" description="Lycopene cyclase" evidence="9">
    <location>
        <begin position="15"/>
        <end position="96"/>
    </location>
</feature>
<evidence type="ECO:0000256" key="4">
    <source>
        <dbReference type="ARBA" id="ARBA00022746"/>
    </source>
</evidence>
<evidence type="ECO:0000256" key="1">
    <source>
        <dbReference type="ARBA" id="ARBA00004141"/>
    </source>
</evidence>
<feature type="transmembrane region" description="Helical" evidence="8">
    <location>
        <begin position="217"/>
        <end position="237"/>
    </location>
</feature>
<comment type="caution">
    <text evidence="10">The sequence shown here is derived from an EMBL/GenBank/DDBJ whole genome shotgun (WGS) entry which is preliminary data.</text>
</comment>
<name>A0A5N5U9Q5_9EURY</name>
<keyword evidence="7" id="KW-0413">Isomerase</keyword>
<dbReference type="Proteomes" id="UP000326302">
    <property type="component" value="Unassembled WGS sequence"/>
</dbReference>
<dbReference type="EMBL" id="QMDY01000004">
    <property type="protein sequence ID" value="KAB7517606.1"/>
    <property type="molecule type" value="Genomic_DNA"/>
</dbReference>
<dbReference type="GO" id="GO:0016117">
    <property type="term" value="P:carotenoid biosynthetic process"/>
    <property type="evidence" value="ECO:0007669"/>
    <property type="project" value="UniProtKB-KW"/>
</dbReference>
<comment type="subcellular location">
    <subcellularLocation>
        <location evidence="1">Membrane</location>
        <topology evidence="1">Multi-pass membrane protein</topology>
    </subcellularLocation>
</comment>
<evidence type="ECO:0000256" key="7">
    <source>
        <dbReference type="ARBA" id="ARBA00023235"/>
    </source>
</evidence>
<dbReference type="RefSeq" id="WP_152120351.1">
    <property type="nucleotide sequence ID" value="NZ_QJOW01000003.1"/>
</dbReference>
<dbReference type="Proteomes" id="UP000326207">
    <property type="component" value="Unassembled WGS sequence"/>
</dbReference>
<evidence type="ECO:0000256" key="5">
    <source>
        <dbReference type="ARBA" id="ARBA00022989"/>
    </source>
</evidence>
<organism evidence="10 14">
    <name type="scientific">Halosegnis rubeus</name>
    <dbReference type="NCBI Taxonomy" id="2212850"/>
    <lineage>
        <taxon>Archaea</taxon>
        <taxon>Methanobacteriati</taxon>
        <taxon>Methanobacteriota</taxon>
        <taxon>Stenosarchaea group</taxon>
        <taxon>Halobacteria</taxon>
        <taxon>Halobacteriales</taxon>
        <taxon>Natronomonadaceae</taxon>
        <taxon>Halosegnis</taxon>
    </lineage>
</organism>
<evidence type="ECO:0000313" key="13">
    <source>
        <dbReference type="Proteomes" id="UP000326207"/>
    </source>
</evidence>
<proteinExistence type="predicted"/>
<reference evidence="13 14" key="1">
    <citation type="submission" date="2019-10" db="EMBL/GenBank/DDBJ databases">
        <title>Unraveling microbial dark matter from salterns through culturing: the case of the genus Halosegnis.</title>
        <authorList>
            <person name="Duran-Viseras A."/>
            <person name="Andrei A.-S."/>
            <person name="Vera-Gargallo B."/>
            <person name="Ghai R."/>
            <person name="Sanchez-Porro C."/>
            <person name="Ventosa A."/>
        </authorList>
    </citation>
    <scope>NUCLEOTIDE SEQUENCE [LARGE SCALE GENOMIC DNA]</scope>
    <source>
        <strain evidence="10 14">F17-44</strain>
        <strain evidence="11 15">F18-79</strain>
        <strain evidence="12 13">F19-13</strain>
    </source>
</reference>
<accession>A0A5N5UFX1</accession>
<dbReference type="Proteomes" id="UP000326865">
    <property type="component" value="Unassembled WGS sequence"/>
</dbReference>
<keyword evidence="6 8" id="KW-0472">Membrane</keyword>
<dbReference type="AlphaFoldDB" id="A0A5N5U9Q5"/>
<keyword evidence="5 8" id="KW-1133">Transmembrane helix</keyword>
<evidence type="ECO:0000256" key="2">
    <source>
        <dbReference type="ARBA" id="ARBA00004829"/>
    </source>
</evidence>
<dbReference type="GO" id="GO:0016872">
    <property type="term" value="F:intramolecular lyase activity"/>
    <property type="evidence" value="ECO:0007669"/>
    <property type="project" value="InterPro"/>
</dbReference>